<dbReference type="Gene3D" id="3.65.10.20">
    <property type="entry name" value="RNA 3'-terminal phosphate cyclase domain"/>
    <property type="match status" value="1"/>
</dbReference>
<dbReference type="PANTHER" id="PTHR11096">
    <property type="entry name" value="RNA 3' TERMINAL PHOSPHATE CYCLASE"/>
    <property type="match status" value="1"/>
</dbReference>
<evidence type="ECO:0008006" key="9">
    <source>
        <dbReference type="Google" id="ProtNLM"/>
    </source>
</evidence>
<evidence type="ECO:0000256" key="3">
    <source>
        <dbReference type="ARBA" id="ARBA00022517"/>
    </source>
</evidence>
<dbReference type="InParanoid" id="A0A2P6N3I5"/>
<dbReference type="Pfam" id="PF05189">
    <property type="entry name" value="RTC_insert"/>
    <property type="match status" value="1"/>
</dbReference>
<reference evidence="7 8" key="1">
    <citation type="journal article" date="2018" name="Genome Biol. Evol.">
        <title>Multiple Roots of Fruiting Body Formation in Amoebozoa.</title>
        <authorList>
            <person name="Hillmann F."/>
            <person name="Forbes G."/>
            <person name="Novohradska S."/>
            <person name="Ferling I."/>
            <person name="Riege K."/>
            <person name="Groth M."/>
            <person name="Westermann M."/>
            <person name="Marz M."/>
            <person name="Spaller T."/>
            <person name="Winckler T."/>
            <person name="Schaap P."/>
            <person name="Glockner G."/>
        </authorList>
    </citation>
    <scope>NUCLEOTIDE SEQUENCE [LARGE SCALE GENOMIC DNA]</scope>
    <source>
        <strain evidence="7 8">Jena</strain>
    </source>
</reference>
<comment type="caution">
    <text evidence="7">The sequence shown here is derived from an EMBL/GenBank/DDBJ whole genome shotgun (WGS) entry which is preliminary data.</text>
</comment>
<comment type="subcellular location">
    <subcellularLocation>
        <location evidence="1">Nucleus</location>
        <location evidence="1">Nucleolus</location>
    </subcellularLocation>
</comment>
<dbReference type="InterPro" id="IPR016443">
    <property type="entry name" value="RNA3'_term_phos_cyc_type_2"/>
</dbReference>
<keyword evidence="3" id="KW-0690">Ribosome biogenesis</keyword>
<dbReference type="OrthoDB" id="1911237at2759"/>
<dbReference type="STRING" id="1890364.A0A2P6N3I5"/>
<organism evidence="7 8">
    <name type="scientific">Planoprotostelium fungivorum</name>
    <dbReference type="NCBI Taxonomy" id="1890364"/>
    <lineage>
        <taxon>Eukaryota</taxon>
        <taxon>Amoebozoa</taxon>
        <taxon>Evosea</taxon>
        <taxon>Variosea</taxon>
        <taxon>Cavosteliida</taxon>
        <taxon>Cavosteliaceae</taxon>
        <taxon>Planoprotostelium</taxon>
    </lineage>
</organism>
<sequence>MKGQSFNRPVCPPSFEGWQQLTTSEQIFVPFGHRIICSILSGKPTSIEDIRSEDQSPGIKDFEANFLRLIDKMTNGSKIVINSTGTKVTIKPGIITGGKIKHDCGTSRSIGYFLEGIIGLMPFAKDTFTIEFNGITNDDTDISVDLIRTVTIPLLKQFGIGAEEEIVFKILKRGSPPLGGGHVILTCPIVRRELNSVKLIDEGQIRRVRGIAYTTRVSPQNGGRMVTAAKSIINKYMQDVFIYSDHFKGPESGLSPGFGLTLVAETTTGYSLSAELMAKAGTTPEDLGLAASKLLLTEISNGGCVDTINQTTAILFMVLSPDAISKIRVGKLSPFTVTFLRHIREFFGVTFKIEAGDEGKTVILTCRGVGYKNTAKRIH</sequence>
<evidence type="ECO:0000259" key="6">
    <source>
        <dbReference type="Pfam" id="PF05189"/>
    </source>
</evidence>
<proteinExistence type="inferred from homology"/>
<feature type="domain" description="RNA 3'-terminal phosphate cyclase insert" evidence="6">
    <location>
        <begin position="201"/>
        <end position="300"/>
    </location>
</feature>
<dbReference type="NCBIfam" id="TIGR03400">
    <property type="entry name" value="18S_RNA_Rcl1p"/>
    <property type="match status" value="1"/>
</dbReference>
<accession>A0A2P6N3I5</accession>
<dbReference type="GO" id="GO:0005730">
    <property type="term" value="C:nucleolus"/>
    <property type="evidence" value="ECO:0007669"/>
    <property type="project" value="UniProtKB-SubCell"/>
</dbReference>
<dbReference type="EMBL" id="MDYQ01000218">
    <property type="protein sequence ID" value="PRP78520.1"/>
    <property type="molecule type" value="Genomic_DNA"/>
</dbReference>
<dbReference type="FunCoup" id="A0A2P6N3I5">
    <property type="interactions" value="756"/>
</dbReference>
<comment type="similarity">
    <text evidence="2">Belongs to the RNA 3'-terminal cyclase family. Type 2 subfamily.</text>
</comment>
<feature type="domain" description="RNA 3'-terminal phosphate cyclase" evidence="5">
    <location>
        <begin position="33"/>
        <end position="353"/>
    </location>
</feature>
<name>A0A2P6N3I5_9EUKA</name>
<evidence type="ECO:0000256" key="2">
    <source>
        <dbReference type="ARBA" id="ARBA00007089"/>
    </source>
</evidence>
<protein>
    <recommendedName>
        <fullName evidence="9">RNA 3'-terminal phosphate cyclase-like protein</fullName>
    </recommendedName>
</protein>
<dbReference type="GO" id="GO:0000479">
    <property type="term" value="P:endonucleolytic cleavage of tricistronic rRNA transcript (SSU-rRNA, 5.8S rRNA, LSU-rRNA)"/>
    <property type="evidence" value="ECO:0007669"/>
    <property type="project" value="TreeGrafter"/>
</dbReference>
<keyword evidence="8" id="KW-1185">Reference proteome</keyword>
<dbReference type="InterPro" id="IPR000228">
    <property type="entry name" value="RNA3'_term_phos_cyc"/>
</dbReference>
<dbReference type="InterPro" id="IPR023797">
    <property type="entry name" value="RNA3'_phos_cyclase_dom"/>
</dbReference>
<dbReference type="InterPro" id="IPR020719">
    <property type="entry name" value="RNA3'_term_phos_cycl-like_CS"/>
</dbReference>
<dbReference type="PANTHER" id="PTHR11096:SF1">
    <property type="entry name" value="RNA 3'-TERMINAL PHOSPHATE CYCLASE-LIKE PROTEIN"/>
    <property type="match status" value="1"/>
</dbReference>
<dbReference type="CDD" id="cd00875">
    <property type="entry name" value="RNA_Cyclase_Class_I"/>
    <property type="match status" value="1"/>
</dbReference>
<dbReference type="SUPFAM" id="SSF55205">
    <property type="entry name" value="EPT/RTPC-like"/>
    <property type="match status" value="1"/>
</dbReference>
<dbReference type="PROSITE" id="PS01287">
    <property type="entry name" value="RTC"/>
    <property type="match status" value="1"/>
</dbReference>
<gene>
    <name evidence="7" type="ORF">PROFUN_13577</name>
</gene>
<evidence type="ECO:0000256" key="1">
    <source>
        <dbReference type="ARBA" id="ARBA00004604"/>
    </source>
</evidence>
<dbReference type="InterPro" id="IPR013792">
    <property type="entry name" value="RNA3'P_cycl/enolpyr_Trfase_a/b"/>
</dbReference>
<evidence type="ECO:0000313" key="8">
    <source>
        <dbReference type="Proteomes" id="UP000241769"/>
    </source>
</evidence>
<evidence type="ECO:0000259" key="5">
    <source>
        <dbReference type="Pfam" id="PF01137"/>
    </source>
</evidence>
<dbReference type="InterPro" id="IPR036553">
    <property type="entry name" value="RPTC_insert"/>
</dbReference>
<dbReference type="Gene3D" id="3.30.360.20">
    <property type="entry name" value="RNA 3'-terminal phosphate cyclase, insert domain"/>
    <property type="match status" value="1"/>
</dbReference>
<evidence type="ECO:0000313" key="7">
    <source>
        <dbReference type="EMBL" id="PRP78520.1"/>
    </source>
</evidence>
<dbReference type="GO" id="GO:0004521">
    <property type="term" value="F:RNA endonuclease activity"/>
    <property type="evidence" value="ECO:0007669"/>
    <property type="project" value="TreeGrafter"/>
</dbReference>
<dbReference type="Proteomes" id="UP000241769">
    <property type="component" value="Unassembled WGS sequence"/>
</dbReference>
<keyword evidence="4" id="KW-0539">Nucleus</keyword>
<evidence type="ECO:0000256" key="4">
    <source>
        <dbReference type="ARBA" id="ARBA00023242"/>
    </source>
</evidence>
<dbReference type="InterPro" id="IPR013791">
    <property type="entry name" value="RNA3'-term_phos_cycl_insert"/>
</dbReference>
<dbReference type="Pfam" id="PF01137">
    <property type="entry name" value="RTC"/>
    <property type="match status" value="1"/>
</dbReference>
<dbReference type="InterPro" id="IPR037136">
    <property type="entry name" value="RNA3'_phos_cyclase_dom_sf"/>
</dbReference>
<dbReference type="AlphaFoldDB" id="A0A2P6N3I5"/>